<dbReference type="EMBL" id="GL443286">
    <property type="protein sequence ID" value="EFN62249.1"/>
    <property type="molecule type" value="Genomic_DNA"/>
</dbReference>
<dbReference type="InParanoid" id="E2AWE9"/>
<name>E2AWE9_CAMFO</name>
<evidence type="ECO:0000313" key="1">
    <source>
        <dbReference type="EMBL" id="EFN62249.1"/>
    </source>
</evidence>
<dbReference type="AlphaFoldDB" id="E2AWE9"/>
<organism evidence="2">
    <name type="scientific">Camponotus floridanus</name>
    <name type="common">Florida carpenter ant</name>
    <dbReference type="NCBI Taxonomy" id="104421"/>
    <lineage>
        <taxon>Eukaryota</taxon>
        <taxon>Metazoa</taxon>
        <taxon>Ecdysozoa</taxon>
        <taxon>Arthropoda</taxon>
        <taxon>Hexapoda</taxon>
        <taxon>Insecta</taxon>
        <taxon>Pterygota</taxon>
        <taxon>Neoptera</taxon>
        <taxon>Endopterygota</taxon>
        <taxon>Hymenoptera</taxon>
        <taxon>Apocrita</taxon>
        <taxon>Aculeata</taxon>
        <taxon>Formicoidea</taxon>
        <taxon>Formicidae</taxon>
        <taxon>Formicinae</taxon>
        <taxon>Camponotus</taxon>
    </lineage>
</organism>
<proteinExistence type="predicted"/>
<sequence>MKYVPLALHQFLRMAVHFKHSSVTARFTTLSFNRPVTGGFNLRSRSAGSLDSISLQADTLLDVLHEHTTVHLYGSGTCTHRRAVCTNSMSPLEFRQHVDTRKVHYLGTDDELHPRRELRPLINRKEDRKEYSLALDARILLKSMSNKYIDALCEIFETKSEITFARPYSRSKAFKIEHQLFDNFDNLKRKFQLLNTEDDIQIIKVQFCIPATGSATNKIDRRGYGTVNFNCAPPSTTDGRFATAAAMISIRKVIVNALVCARKLVGKNRGVVWHGANYPHPLSFLRELPTGIQHI</sequence>
<accession>E2AWE9</accession>
<dbReference type="Proteomes" id="UP000000311">
    <property type="component" value="Unassembled WGS sequence"/>
</dbReference>
<evidence type="ECO:0000313" key="2">
    <source>
        <dbReference type="Proteomes" id="UP000000311"/>
    </source>
</evidence>
<protein>
    <submittedName>
        <fullName evidence="1">Uncharacterized protein</fullName>
    </submittedName>
</protein>
<reference evidence="1 2" key="1">
    <citation type="journal article" date="2010" name="Science">
        <title>Genomic comparison of the ants Camponotus floridanus and Harpegnathos saltator.</title>
        <authorList>
            <person name="Bonasio R."/>
            <person name="Zhang G."/>
            <person name="Ye C."/>
            <person name="Mutti N.S."/>
            <person name="Fang X."/>
            <person name="Qin N."/>
            <person name="Donahue G."/>
            <person name="Yang P."/>
            <person name="Li Q."/>
            <person name="Li C."/>
            <person name="Zhang P."/>
            <person name="Huang Z."/>
            <person name="Berger S.L."/>
            <person name="Reinberg D."/>
            <person name="Wang J."/>
            <person name="Liebig J."/>
        </authorList>
    </citation>
    <scope>NUCLEOTIDE SEQUENCE [LARGE SCALE GENOMIC DNA]</scope>
    <source>
        <strain evidence="2">C129</strain>
    </source>
</reference>
<keyword evidence="2" id="KW-1185">Reference proteome</keyword>
<gene>
    <name evidence="1" type="ORF">EAG_12412</name>
</gene>